<reference evidence="5" key="3">
    <citation type="submission" date="2025-09" db="UniProtKB">
        <authorList>
            <consortium name="Ensembl"/>
        </authorList>
    </citation>
    <scope>IDENTIFICATION</scope>
</reference>
<dbReference type="STRING" id="8154.ENSACLP00000038614"/>
<feature type="domain" description="Mab-21-like nucleotidyltransferase" evidence="3">
    <location>
        <begin position="309"/>
        <end position="488"/>
    </location>
</feature>
<dbReference type="PANTHER" id="PTHR10656:SF35">
    <property type="entry name" value="CYCLIC GMP-AMP SYNTHASE"/>
    <property type="match status" value="1"/>
</dbReference>
<dbReference type="GO" id="GO:0005634">
    <property type="term" value="C:nucleus"/>
    <property type="evidence" value="ECO:0007669"/>
    <property type="project" value="TreeGrafter"/>
</dbReference>
<evidence type="ECO:0000256" key="1">
    <source>
        <dbReference type="ARBA" id="ARBA00008307"/>
    </source>
</evidence>
<evidence type="ECO:0000259" key="4">
    <source>
        <dbReference type="Pfam" id="PF20266"/>
    </source>
</evidence>
<dbReference type="Pfam" id="PF20266">
    <property type="entry name" value="Mab-21_C"/>
    <property type="match status" value="1"/>
</dbReference>
<dbReference type="InterPro" id="IPR046903">
    <property type="entry name" value="Mab-21-like_nuc_Trfase"/>
</dbReference>
<dbReference type="GeneTree" id="ENSGT01050000244827"/>
<dbReference type="OMA" id="IECWLGH"/>
<feature type="compositionally biased region" description="Basic and acidic residues" evidence="2">
    <location>
        <begin position="133"/>
        <end position="154"/>
    </location>
</feature>
<evidence type="ECO:0000313" key="5">
    <source>
        <dbReference type="Ensembl" id="ENSACLP00000038614.1"/>
    </source>
</evidence>
<dbReference type="PANTHER" id="PTHR10656">
    <property type="entry name" value="CELL FATE DETERMINING PROTEIN MAB21-RELATED"/>
    <property type="match status" value="1"/>
</dbReference>
<dbReference type="Gene3D" id="3.30.460.90">
    <property type="match status" value="1"/>
</dbReference>
<dbReference type="GO" id="GO:0006974">
    <property type="term" value="P:DNA damage response"/>
    <property type="evidence" value="ECO:0007669"/>
    <property type="project" value="TreeGrafter"/>
</dbReference>
<dbReference type="GO" id="GO:0003690">
    <property type="term" value="F:double-stranded DNA binding"/>
    <property type="evidence" value="ECO:0007669"/>
    <property type="project" value="TreeGrafter"/>
</dbReference>
<gene>
    <name evidence="5" type="primary">CGAS</name>
</gene>
<dbReference type="GO" id="GO:0035861">
    <property type="term" value="C:site of double-strand break"/>
    <property type="evidence" value="ECO:0007669"/>
    <property type="project" value="TreeGrafter"/>
</dbReference>
<dbReference type="GO" id="GO:0005829">
    <property type="term" value="C:cytosol"/>
    <property type="evidence" value="ECO:0007669"/>
    <property type="project" value="TreeGrafter"/>
</dbReference>
<evidence type="ECO:0000256" key="2">
    <source>
        <dbReference type="SAM" id="MobiDB-lite"/>
    </source>
</evidence>
<feature type="compositionally biased region" description="Basic and acidic residues" evidence="2">
    <location>
        <begin position="112"/>
        <end position="123"/>
    </location>
</feature>
<name>A0A3P8RAQ3_ASTCA</name>
<dbReference type="GO" id="GO:0071360">
    <property type="term" value="P:cellular response to exogenous dsRNA"/>
    <property type="evidence" value="ECO:0007669"/>
    <property type="project" value="TreeGrafter"/>
</dbReference>
<reference evidence="5" key="2">
    <citation type="submission" date="2025-08" db="UniProtKB">
        <authorList>
            <consortium name="Ensembl"/>
        </authorList>
    </citation>
    <scope>IDENTIFICATION</scope>
</reference>
<dbReference type="GO" id="GO:0038001">
    <property type="term" value="P:paracrine signaling"/>
    <property type="evidence" value="ECO:0007669"/>
    <property type="project" value="TreeGrafter"/>
</dbReference>
<dbReference type="GO" id="GO:0002218">
    <property type="term" value="P:activation of innate immune response"/>
    <property type="evidence" value="ECO:0007669"/>
    <property type="project" value="TreeGrafter"/>
</dbReference>
<dbReference type="GO" id="GO:0002230">
    <property type="term" value="P:positive regulation of defense response to virus by host"/>
    <property type="evidence" value="ECO:0007669"/>
    <property type="project" value="TreeGrafter"/>
</dbReference>
<protein>
    <submittedName>
        <fullName evidence="5">Uncharacterized protein</fullName>
    </submittedName>
</protein>
<dbReference type="GO" id="GO:0003682">
    <property type="term" value="F:chromatin binding"/>
    <property type="evidence" value="ECO:0007669"/>
    <property type="project" value="TreeGrafter"/>
</dbReference>
<feature type="region of interest" description="Disordered" evidence="2">
    <location>
        <begin position="1"/>
        <end position="169"/>
    </location>
</feature>
<dbReference type="Ensembl" id="ENSACLT00000039529.2">
    <property type="protein sequence ID" value="ENSACLP00000038614.1"/>
    <property type="gene ID" value="ENSACLG00000026073.2"/>
</dbReference>
<feature type="compositionally biased region" description="Basic and acidic residues" evidence="2">
    <location>
        <begin position="26"/>
        <end position="65"/>
    </location>
</feature>
<dbReference type="Proteomes" id="UP000265100">
    <property type="component" value="Chromosome 13"/>
</dbReference>
<comment type="similarity">
    <text evidence="1">Belongs to the mab-21 family.</text>
</comment>
<dbReference type="GO" id="GO:0032481">
    <property type="term" value="P:positive regulation of type I interferon production"/>
    <property type="evidence" value="ECO:0007669"/>
    <property type="project" value="TreeGrafter"/>
</dbReference>
<dbReference type="GO" id="GO:0061501">
    <property type="term" value="F:2',3'-cyclic GMP-AMP synthase activity"/>
    <property type="evidence" value="ECO:0007669"/>
    <property type="project" value="Ensembl"/>
</dbReference>
<reference evidence="5" key="1">
    <citation type="submission" date="2018-05" db="EMBL/GenBank/DDBJ databases">
        <authorList>
            <person name="Datahose"/>
        </authorList>
    </citation>
    <scope>NUCLEOTIDE SEQUENCE</scope>
</reference>
<dbReference type="GO" id="GO:2000042">
    <property type="term" value="P:negative regulation of double-strand break repair via homologous recombination"/>
    <property type="evidence" value="ECO:0007669"/>
    <property type="project" value="TreeGrafter"/>
</dbReference>
<dbReference type="FunFam" id="1.10.1410.40:FF:000007">
    <property type="entry name" value="Cyclic GMP-AMP synthase"/>
    <property type="match status" value="1"/>
</dbReference>
<proteinExistence type="inferred from homology"/>
<evidence type="ECO:0000259" key="3">
    <source>
        <dbReference type="Pfam" id="PF03281"/>
    </source>
</evidence>
<organism evidence="5 6">
    <name type="scientific">Astatotilapia calliptera</name>
    <name type="common">Eastern happy</name>
    <name type="synonym">Chromis callipterus</name>
    <dbReference type="NCBI Taxonomy" id="8154"/>
    <lineage>
        <taxon>Eukaryota</taxon>
        <taxon>Metazoa</taxon>
        <taxon>Chordata</taxon>
        <taxon>Craniata</taxon>
        <taxon>Vertebrata</taxon>
        <taxon>Euteleostomi</taxon>
        <taxon>Actinopterygii</taxon>
        <taxon>Neopterygii</taxon>
        <taxon>Teleostei</taxon>
        <taxon>Neoteleostei</taxon>
        <taxon>Acanthomorphata</taxon>
        <taxon>Ovalentaria</taxon>
        <taxon>Cichlomorphae</taxon>
        <taxon>Cichliformes</taxon>
        <taxon>Cichlidae</taxon>
        <taxon>African cichlids</taxon>
        <taxon>Pseudocrenilabrinae</taxon>
        <taxon>Haplochromini</taxon>
        <taxon>Astatotilapia</taxon>
    </lineage>
</organism>
<dbReference type="AlphaFoldDB" id="A0A3P8RAQ3"/>
<dbReference type="GO" id="GO:0006144">
    <property type="term" value="P:purine nucleobase metabolic process"/>
    <property type="evidence" value="ECO:0007669"/>
    <property type="project" value="Ensembl"/>
</dbReference>
<dbReference type="GO" id="GO:0045087">
    <property type="term" value="P:innate immune response"/>
    <property type="evidence" value="ECO:0007669"/>
    <property type="project" value="Ensembl"/>
</dbReference>
<accession>A0A3P8RAQ3</accession>
<dbReference type="Pfam" id="PF03281">
    <property type="entry name" value="Mab-21"/>
    <property type="match status" value="1"/>
</dbReference>
<dbReference type="Gene3D" id="1.10.1410.40">
    <property type="match status" value="1"/>
</dbReference>
<keyword evidence="6" id="KW-1185">Reference proteome</keyword>
<feature type="compositionally biased region" description="Basic and acidic residues" evidence="2">
    <location>
        <begin position="83"/>
        <end position="106"/>
    </location>
</feature>
<dbReference type="SMART" id="SM01265">
    <property type="entry name" value="Mab-21"/>
    <property type="match status" value="1"/>
</dbReference>
<evidence type="ECO:0000313" key="6">
    <source>
        <dbReference type="Proteomes" id="UP000265100"/>
    </source>
</evidence>
<dbReference type="OrthoDB" id="6054650at2759"/>
<sequence>MAGRGKPRKLNSLDAECTKVSFPDLTEGKQSEKQMKQKPKKAEQKNPNKAEEKFPPDSARGESQHSRAQRTCATRTKSTEQLPLEKLEKKEIPKTTRTKRCSDRTKSQGLEEEVKPETPEGTRKTNPRVRKAKPSEMTEIQLKDPTEDSVDTVKAKACGTKPRLREQLDAKMQNEQYFEKISKAAQQTPKNTREASEQTTKTEICAGKAKSPPAKACGAKPKVEVQSAVQDTKVAPGKSEDLKRKDMTEKKASTDYILKETLKKMKIKMIDKTNAAEVINAIIRNIINHLKQNTLSFNDVQEPLKTGSYYEHLKICNPDEFDVMLPILVDRVKLAPFGTDGAFYSVELKRGQKNLERFLENGILSATKMLNEFREEVKKCVKNFTGWKVDKKKKGCPAVTLTTHVQSVPISLDVVLCLMVKSSWPPFTTQGLKIECWLGHKVKQDYKREPYYLVPKYEGKGTVENDGVRNKDVWRVSFSHIEKAILKNHGSKKTCCEQSGENCCRKSCLKLLKHLLHLLKERDSSFDKFCSYHAKTTLLHACCLRTDDNKWRVSDLSDCFQVLLQDFEGYLENGQLCNFFIPSQNLFSGIRVCKGLSDAIREERRKGFPIFREQLKNGN</sequence>
<feature type="domain" description="Mab-21-like HhH/H2TH-like" evidence="4">
    <location>
        <begin position="504"/>
        <end position="590"/>
    </location>
</feature>
<dbReference type="InterPro" id="IPR024810">
    <property type="entry name" value="MAB21L/cGLR"/>
</dbReference>
<dbReference type="InterPro" id="IPR046906">
    <property type="entry name" value="Mab-21_HhH/H2TH-like"/>
</dbReference>